<comment type="caution">
    <text evidence="1">The sequence shown here is derived from an EMBL/GenBank/DDBJ whole genome shotgun (WGS) entry which is preliminary data.</text>
</comment>
<reference evidence="1 2" key="1">
    <citation type="submission" date="2015-03" db="EMBL/GenBank/DDBJ databases">
        <title>RNA-seq based gene annotation and comparative genomics of four Zymoseptoria species reveal species-specific pathogenicity related genes and transposable element activity.</title>
        <authorList>
            <person name="Grandaubert J."/>
            <person name="Bhattacharyya A."/>
            <person name="Stukenbrock E.H."/>
        </authorList>
    </citation>
    <scope>NUCLEOTIDE SEQUENCE [LARGE SCALE GENOMIC DNA]</scope>
    <source>
        <strain evidence="1 2">Zb18110</strain>
    </source>
</reference>
<protein>
    <submittedName>
        <fullName evidence="1">Uncharacterized protein</fullName>
    </submittedName>
</protein>
<evidence type="ECO:0000313" key="2">
    <source>
        <dbReference type="Proteomes" id="UP000033647"/>
    </source>
</evidence>
<dbReference type="AlphaFoldDB" id="A0A0F4G695"/>
<keyword evidence="2" id="KW-1185">Reference proteome</keyword>
<proteinExistence type="predicted"/>
<accession>A0A0F4G695</accession>
<evidence type="ECO:0000313" key="1">
    <source>
        <dbReference type="EMBL" id="KJX92542.1"/>
    </source>
</evidence>
<gene>
    <name evidence="1" type="ORF">TI39_contig5841g00005</name>
</gene>
<sequence>MCNLAMIGFHSSIQAGTTLSFLDRDQLLQDQFGQDDDYLDPEGGTAFKEGTCMPLNADYAMARPDKWWSDSFLPQGNSVAIEDTAGLPDTKDPQLLWSDPDQSNAVFEAAATAVSKNCRAMAVSRGHRRHSAAGFVALQRVCRSRKAARMVPSRKQRTPGQHGH</sequence>
<name>A0A0F4G695_9PEZI</name>
<organism evidence="1 2">
    <name type="scientific">Zymoseptoria brevis</name>
    <dbReference type="NCBI Taxonomy" id="1047168"/>
    <lineage>
        <taxon>Eukaryota</taxon>
        <taxon>Fungi</taxon>
        <taxon>Dikarya</taxon>
        <taxon>Ascomycota</taxon>
        <taxon>Pezizomycotina</taxon>
        <taxon>Dothideomycetes</taxon>
        <taxon>Dothideomycetidae</taxon>
        <taxon>Mycosphaerellales</taxon>
        <taxon>Mycosphaerellaceae</taxon>
        <taxon>Zymoseptoria</taxon>
    </lineage>
</organism>
<dbReference type="Proteomes" id="UP000033647">
    <property type="component" value="Unassembled WGS sequence"/>
</dbReference>
<dbReference type="EMBL" id="LAFY01005796">
    <property type="protein sequence ID" value="KJX92542.1"/>
    <property type="molecule type" value="Genomic_DNA"/>
</dbReference>